<name>A0ABV6IJ82_9BURK</name>
<dbReference type="SUPFAM" id="SSF52540">
    <property type="entry name" value="P-loop containing nucleoside triphosphate hydrolases"/>
    <property type="match status" value="1"/>
</dbReference>
<dbReference type="Proteomes" id="UP001589844">
    <property type="component" value="Unassembled WGS sequence"/>
</dbReference>
<dbReference type="RefSeq" id="WP_390214579.1">
    <property type="nucleotide sequence ID" value="NZ_JBHLXJ010000034.1"/>
</dbReference>
<protein>
    <submittedName>
        <fullName evidence="5">RNaseH domain-containing protein</fullName>
    </submittedName>
</protein>
<evidence type="ECO:0000259" key="3">
    <source>
        <dbReference type="Pfam" id="PF13111"/>
    </source>
</evidence>
<evidence type="ECO:0000256" key="1">
    <source>
        <dbReference type="SAM" id="MobiDB-lite"/>
    </source>
</evidence>
<dbReference type="InterPro" id="IPR040496">
    <property type="entry name" value="MID_pPIWI_RE"/>
</dbReference>
<feature type="domain" description="pPIWI-RE module N-terminal" evidence="3">
    <location>
        <begin position="48"/>
        <end position="308"/>
    </location>
</feature>
<evidence type="ECO:0000259" key="4">
    <source>
        <dbReference type="Pfam" id="PF18157"/>
    </source>
</evidence>
<feature type="region of interest" description="Disordered" evidence="1">
    <location>
        <begin position="1473"/>
        <end position="1494"/>
    </location>
</feature>
<organism evidence="5 6">
    <name type="scientific">Undibacterium danionis</name>
    <dbReference type="NCBI Taxonomy" id="1812100"/>
    <lineage>
        <taxon>Bacteria</taxon>
        <taxon>Pseudomonadati</taxon>
        <taxon>Pseudomonadota</taxon>
        <taxon>Betaproteobacteria</taxon>
        <taxon>Burkholderiales</taxon>
        <taxon>Oxalobacteraceae</taxon>
        <taxon>Undibacterium</taxon>
    </lineage>
</organism>
<feature type="domain" description="pPIWI-RE RNaseH" evidence="2">
    <location>
        <begin position="627"/>
        <end position="934"/>
    </location>
</feature>
<dbReference type="EMBL" id="JBHLXJ010000034">
    <property type="protein sequence ID" value="MFC0351858.1"/>
    <property type="molecule type" value="Genomic_DNA"/>
</dbReference>
<reference evidence="5 6" key="1">
    <citation type="submission" date="2024-09" db="EMBL/GenBank/DDBJ databases">
        <authorList>
            <person name="Sun Q."/>
            <person name="Mori K."/>
        </authorList>
    </citation>
    <scope>NUCLEOTIDE SEQUENCE [LARGE SCALE GENOMIC DNA]</scope>
    <source>
        <strain evidence="5 6">CCM 8677</strain>
    </source>
</reference>
<gene>
    <name evidence="5" type="ORF">ACFFJH_18720</name>
</gene>
<dbReference type="Pfam" id="PF18157">
    <property type="entry name" value="MID_pPIWI_RE"/>
    <property type="match status" value="1"/>
</dbReference>
<sequence length="3170" mass="356686">MSENRNNIWTLIRGKGTKNPLIVGRKLSAEWLTGSVNVLEAYLQDELFLALKDLLAAAKTGKKNLPIQSLRSAFIAGLDNVLNLDRDLGLVAPYGSTNSDLPAGMTLLSTGVEDKTELKNQIAKFLKRWVIDELEPWAERNEIGDLVQRVKKNIKPEYVLLQEKSNPFIHNFKGPDYQLIVRSLAERLIGETLFEGLGPCELIASPESKSNYIELMTMPERMPKSDDLYSMVAKITVCSMPYSSDLYLSVSTMKRVWAKRVPGISFQMPKRVTAYVMSPGRPVIMVSTDRRENQWEFSEGYAAVRLESNNALPNTLQEAIDLREFDPSKGWWVGLPQLKTLFSRVSPSTVFEVDQVNLLETVVPLLLGIVSNDPIEIIEVPLKRTQAKLRQEMLQLSDFGVAGDALVSEATSDDLDSDDVESHLEKPATGKNRIESIQYYRDQNIKALKLEHGDNIPILWVMGGSQHEKDIIEKSVALLFGNAVEVKAEPLPTGTHGLRAEMESSELSAKGRFDVRVKQWAKATKTIKEISNKRPIIALICAPMTINNKSEDPVNYFAGIHALSSVGANVHHVLPIEKIIDKASEQSFLHRLQSALLDVFLAHSGIVIGTSVVVPKLLPENTVPKAIYGIQTVRSRARSPSEADITFILYSRLIVATGVTEIQIVHCSSKQTKRSQWMPLSKGLQWLGTQRQIYEGDTKWLKATFVEETKATLLEIQNNDPFAVIMIDWLSVGGLWKGIRDSDLKTCGAPKLDTIDLAANFPNMSFVRLRRGNDTLTLRASVKSSYESRQENDERANTGEIYVDAYYSTNKSIVEVVHQQLSRQRQFGHFIVTMGYAKTVQIPRGFSCYRSMPRMKKVQGADLEYKPDMLEPANLDASLPASMEVTVLHTPTPIEPKDIVLLTTSLRLGYAHYNDWTTLPAPIFFKRKVEDYIIRFPEDENTTIIVPPEDDGTPEENSNQTFFEGALELSDTKPIATEEQEEVLPLIENVLISVEEDDLLCSAKKAQLINLRQDLKYRNLMQRMVLEDKSVRVRVDLPYWLKTQGIFGELTSTIRRNISKCWNALRHANLVKKVGVGRPDDLKFLPWIESKLQVPQAAMILLPGCSAIGGLNFEPFIKLIDATYNQDSPPDGPIIGTALSAEKIALITQWADRKNHDALIAWLIFQVAQYPAPDWCKAVMNNISKVHGPMTEESLRYYLDVVHATEAAIAQKDFLSKFQHVIRKRAKPQFVSEVEISNLAPTHVAVAVEVKAAIDDIKTSVVSVESTTVVIDNKVALPDLTQEQLLSRLFIASADPTKFTHQDPRIMLIKTKIQELVNMVTPGSATYDDQFREIQENLLLLSDIHKTELEKNSLASKINLRLASIKERCEDIIAQLSIMKDELELGTITYNQPATELLDAAEDDISSISVAIGDIQAFHKQIESIDAMGPTVSIAEKGKRAKIIFEASDNIETIGVELRDRLSNCHCLKMTDNATPPNNPREHTIGNVEPNNLPENRVTEEVSSSNHANIVSVNETAPLFEEIALPSKLKKGASLLDVSESSRFESVLDGVDLDPTAQTDNHPTLVIDDASEEKKVAIIIEEVTVPPVIEEPKENINLTLDVPVVTQFIFPTPQSIKTIEERAIANLDIEEDATEVLESDNASPEKIEGYVEVLKQLLDQRLYGLSEVQVEALGKVLTALNKDDPHYFILKALVAALERMDCQFEFDTTLDKNLKSMLVDKSINADVLSDATSTALGVLAAGLSSMLFESGDDQWNLGNSIAARLVGFPALTNLISHIDKIRQRGLNLTRETFISSHICDQAAFDRELRLYSERASKWKSDDAIYSGWHHGGYRDLHNEMFSHKNPIGNCIQLIAKSDFSKLQKTFDELRRKFEKPSTTVDELFKKIGERSKPEGPFRERSIENVLATKKFIESCLNVLNHRNKPNTDLAQSTQTFLKELNDLLIRSKEEIDGIVVTQPLAVLYKEAASNAIACAIRLFDNDRAAHCISQKHQKLLIALPMNFDLMPCMNEVDQRTRELCQPSDVFAETASWAKEAIEIDSFEEDFEKNLFEAMIVHVDNQRFLPAFLIEQILPKKLLSNTESVRQRYEVKKAQFISKLQDARQRVIHAKTLDALPRDEAPIMIRKIEEILTSLNTEKPIGFPDGASGIYPDFPYAYAALRHNVTIPLDTRLSEAKARLDLDLEQCVEKHGNSINKDVVRIREMLKDNNASTIRTAHDAIAMLSQNGYLPKNVGEVTDIAGEYEKFMQVLIADIGSHKIPLDSLRERMTATYVDKAPAWLSNLSVEQRKEGVELIESWRALFHFAKNDLTQNEQPLAHIFDLLKITSTVNTIPESGRANRLKFSLKEGIFTIPSSPDDNFFIPPALGSSATYIQGFLVFGTPTDTELRQIMTEVGSTPTIILTHNRLNMQKRIKISGSSPVLIIDDDLIAYLALHPEDRFQSFLKIALISFFTNPYDDYNSKPVPSEMFFGRQSELSKLRDVKSMAVLYGGRRLGKSSLLNQINKEMSNTPGSIALYISMETVTSSDDYIYSAWDFVARNLTQREVIKARPQTIAKDWMALSQWVTKELIEQKKYKSIYLLIDEADELMGCELKTARESTKGAAISFVRGLQQMIDDVHHAVQIRYVIAGLHNMTRMTTEENSVFGKAEAIALGPFNTTDDYRRGLRLITKPLASMGFLFGKGYEDLPLRIMSVCFSYPAFIQLYCKRLVERLQNTRQENRPPYFITSNDLEAVEQDQKLLEELRSKFELNLNLDKRYKAIALILADVYYSEINQGHYQGLTTLQIKDNCETFAKEHFKHTGPGVYEALLDEMCKLNVLERKGIRYILRNPNIAMMMGDRDRVTTQIDDLAKEKPDTSRNRAECRIHMENNHTQQIFPFPVGWVRRHLDIKDPETTDKELLIVTGNDLSGINSLILNNTTEWKIGHDGGIICLQGHGASGCRDVIQKARQKTGPIHPRFIIIKPNAWALKDLPDLIACASQGARYGLRFLALASPERAYELSKEIDSNTLPQQEGKYQIVSIPTWSDDAIFYHLRENIEVADSEKAIGKISDATCGYSNEIISFCKNPSMTLEDAISAPEKRKPFLAPDTDTFYKKIALPALLTKERRKVLEEFLGSIHNEEKSSSGVEEMRELLTVTKGEMQLAIWMGLLQDGPAGSWKVPKLYLDLIK</sequence>
<accession>A0ABV6IJ82</accession>
<dbReference type="InterPro" id="IPR024996">
    <property type="entry name" value="RNaseH_pPIWI_RE"/>
</dbReference>
<dbReference type="InterPro" id="IPR025085">
    <property type="entry name" value="pPIWI_RE_X"/>
</dbReference>
<evidence type="ECO:0000313" key="5">
    <source>
        <dbReference type="EMBL" id="MFC0351858.1"/>
    </source>
</evidence>
<evidence type="ECO:0000259" key="2">
    <source>
        <dbReference type="Pfam" id="PF13032"/>
    </source>
</evidence>
<feature type="domain" description="Prokaryotic pPIWI-RE MID" evidence="4">
    <location>
        <begin position="478"/>
        <end position="608"/>
    </location>
</feature>
<comment type="caution">
    <text evidence="5">The sequence shown here is derived from an EMBL/GenBank/DDBJ whole genome shotgun (WGS) entry which is preliminary data.</text>
</comment>
<evidence type="ECO:0000313" key="6">
    <source>
        <dbReference type="Proteomes" id="UP001589844"/>
    </source>
</evidence>
<proteinExistence type="predicted"/>
<dbReference type="InterPro" id="IPR027417">
    <property type="entry name" value="P-loop_NTPase"/>
</dbReference>
<keyword evidence="6" id="KW-1185">Reference proteome</keyword>
<dbReference type="Pfam" id="PF13111">
    <property type="entry name" value="pPIWI_RE_X"/>
    <property type="match status" value="1"/>
</dbReference>
<dbReference type="Gene3D" id="3.40.50.300">
    <property type="entry name" value="P-loop containing nucleotide triphosphate hydrolases"/>
    <property type="match status" value="1"/>
</dbReference>
<dbReference type="Pfam" id="PF13032">
    <property type="entry name" value="RNaseH_pPIWI_RE"/>
    <property type="match status" value="1"/>
</dbReference>